<sequence length="330" mass="35441">MRMAVIGASGLLGRHTVQAALTAGHEVVAIGRSKTSLMAIEQPNVALRISDMGDAASLRAALENVNAVINCAGYYPTVPRPWQEEVDAALRGMKTFYEVCESLPLTKVVYVGAAIALPRDPSGRPGTEALDYAEPPSHHSPYLQVKWALDKQAREAAMRGLPVSIGIPTMSFGEYDVGKTTGRLILEMANNTLPGFVEGRRNVIYAGDAGRGLVRVAEDGAVGERYLLAGENLTMSELMAKISKLTGTAMPKRIPLPVARLISSIQSARYKFLSGPEPTVSESAIAVMASGQFISGEKAKRTLNFASQVNVDEAIERTLAWFKKLGLVTR</sequence>
<dbReference type="SUPFAM" id="SSF51735">
    <property type="entry name" value="NAD(P)-binding Rossmann-fold domains"/>
    <property type="match status" value="1"/>
</dbReference>
<reference evidence="2 3" key="1">
    <citation type="submission" date="2020-10" db="EMBL/GenBank/DDBJ databases">
        <title>Phylogeny of dyella-like bacteria.</title>
        <authorList>
            <person name="Fu J."/>
        </authorList>
    </citation>
    <scope>NUCLEOTIDE SEQUENCE [LARGE SCALE GENOMIC DNA]</scope>
    <source>
        <strain evidence="2 3">DHOB07</strain>
    </source>
</reference>
<dbReference type="PANTHER" id="PTHR48079">
    <property type="entry name" value="PROTEIN YEEZ"/>
    <property type="match status" value="1"/>
</dbReference>
<feature type="domain" description="NAD-dependent epimerase/dehydratase" evidence="1">
    <location>
        <begin position="4"/>
        <end position="228"/>
    </location>
</feature>
<comment type="caution">
    <text evidence="2">The sequence shown here is derived from an EMBL/GenBank/DDBJ whole genome shotgun (WGS) entry which is preliminary data.</text>
</comment>
<gene>
    <name evidence="2" type="ORF">ISP13_01715</name>
</gene>
<dbReference type="Proteomes" id="UP001620405">
    <property type="component" value="Unassembled WGS sequence"/>
</dbReference>
<dbReference type="Pfam" id="PF01370">
    <property type="entry name" value="Epimerase"/>
    <property type="match status" value="1"/>
</dbReference>
<accession>A0ABW8IQK2</accession>
<protein>
    <submittedName>
        <fullName evidence="2">NAD-dependent epimerase/dehydratase family protein</fullName>
    </submittedName>
</protein>
<name>A0ABW8IQK2_9GAMM</name>
<dbReference type="InterPro" id="IPR036291">
    <property type="entry name" value="NAD(P)-bd_dom_sf"/>
</dbReference>
<organism evidence="2 3">
    <name type="scientific">Dyella lipolytica</name>
    <dbReference type="NCBI Taxonomy" id="1867835"/>
    <lineage>
        <taxon>Bacteria</taxon>
        <taxon>Pseudomonadati</taxon>
        <taxon>Pseudomonadota</taxon>
        <taxon>Gammaproteobacteria</taxon>
        <taxon>Lysobacterales</taxon>
        <taxon>Rhodanobacteraceae</taxon>
        <taxon>Dyella</taxon>
    </lineage>
</organism>
<evidence type="ECO:0000313" key="3">
    <source>
        <dbReference type="Proteomes" id="UP001620405"/>
    </source>
</evidence>
<dbReference type="InterPro" id="IPR051783">
    <property type="entry name" value="NAD(P)-dependent_oxidoreduct"/>
</dbReference>
<dbReference type="RefSeq" id="WP_284399349.1">
    <property type="nucleotide sequence ID" value="NZ_BSNQ01000003.1"/>
</dbReference>
<dbReference type="PANTHER" id="PTHR48079:SF6">
    <property type="entry name" value="NAD(P)-BINDING DOMAIN-CONTAINING PROTEIN-RELATED"/>
    <property type="match status" value="1"/>
</dbReference>
<evidence type="ECO:0000313" key="2">
    <source>
        <dbReference type="EMBL" id="MFK2872232.1"/>
    </source>
</evidence>
<dbReference type="InterPro" id="IPR001509">
    <property type="entry name" value="Epimerase_deHydtase"/>
</dbReference>
<evidence type="ECO:0000259" key="1">
    <source>
        <dbReference type="Pfam" id="PF01370"/>
    </source>
</evidence>
<dbReference type="Gene3D" id="3.40.50.720">
    <property type="entry name" value="NAD(P)-binding Rossmann-like Domain"/>
    <property type="match status" value="1"/>
</dbReference>
<keyword evidence="3" id="KW-1185">Reference proteome</keyword>
<dbReference type="EMBL" id="JADIKG010000009">
    <property type="protein sequence ID" value="MFK2872232.1"/>
    <property type="molecule type" value="Genomic_DNA"/>
</dbReference>
<proteinExistence type="predicted"/>